<dbReference type="EMBL" id="JAIPUX010000439">
    <property type="protein sequence ID" value="KAH0628157.1"/>
    <property type="molecule type" value="Genomic_DNA"/>
</dbReference>
<gene>
    <name evidence="1" type="ORF">JD844_008966</name>
</gene>
<name>A0ABQ7TFC4_PHRPL</name>
<dbReference type="Proteomes" id="UP000826234">
    <property type="component" value="Unassembled WGS sequence"/>
</dbReference>
<proteinExistence type="predicted"/>
<organism evidence="1 2">
    <name type="scientific">Phrynosoma platyrhinos</name>
    <name type="common">Desert horned lizard</name>
    <dbReference type="NCBI Taxonomy" id="52577"/>
    <lineage>
        <taxon>Eukaryota</taxon>
        <taxon>Metazoa</taxon>
        <taxon>Chordata</taxon>
        <taxon>Craniata</taxon>
        <taxon>Vertebrata</taxon>
        <taxon>Euteleostomi</taxon>
        <taxon>Lepidosauria</taxon>
        <taxon>Squamata</taxon>
        <taxon>Bifurcata</taxon>
        <taxon>Unidentata</taxon>
        <taxon>Episquamata</taxon>
        <taxon>Toxicofera</taxon>
        <taxon>Iguania</taxon>
        <taxon>Phrynosomatidae</taxon>
        <taxon>Phrynosomatinae</taxon>
        <taxon>Phrynosoma</taxon>
    </lineage>
</organism>
<evidence type="ECO:0000313" key="2">
    <source>
        <dbReference type="Proteomes" id="UP000826234"/>
    </source>
</evidence>
<comment type="caution">
    <text evidence="1">The sequence shown here is derived from an EMBL/GenBank/DDBJ whole genome shotgun (WGS) entry which is preliminary data.</text>
</comment>
<keyword evidence="2" id="KW-1185">Reference proteome</keyword>
<accession>A0ABQ7TFC4</accession>
<sequence length="104" mass="11937">MKLISMDKKPRPAGISSPLTIYCFISKSFYNCYLNTKATKVKGSSAHRYDCECTWTCLLWHLFLQHDSVDPGIFFPGWVLLGCISLDLAVIFKNKFPHDERESD</sequence>
<protein>
    <submittedName>
        <fullName evidence="1">Uncharacterized protein</fullName>
    </submittedName>
</protein>
<evidence type="ECO:0000313" key="1">
    <source>
        <dbReference type="EMBL" id="KAH0628157.1"/>
    </source>
</evidence>
<reference evidence="1 2" key="1">
    <citation type="journal article" date="2022" name="Gigascience">
        <title>A chromosome-level genome assembly and annotation of the desert horned lizard, Phrynosoma platyrhinos, provides insight into chromosomal rearrangements among reptiles.</title>
        <authorList>
            <person name="Koochekian N."/>
            <person name="Ascanio A."/>
            <person name="Farleigh K."/>
            <person name="Card D.C."/>
            <person name="Schield D.R."/>
            <person name="Castoe T.A."/>
            <person name="Jezkova T."/>
        </authorList>
    </citation>
    <scope>NUCLEOTIDE SEQUENCE [LARGE SCALE GENOMIC DNA]</scope>
    <source>
        <strain evidence="1">NK-2021</strain>
    </source>
</reference>